<evidence type="ECO:0008006" key="3">
    <source>
        <dbReference type="Google" id="ProtNLM"/>
    </source>
</evidence>
<name>A0ABN5ICY5_9ACTN</name>
<evidence type="ECO:0000313" key="1">
    <source>
        <dbReference type="EMBL" id="AVH60849.1"/>
    </source>
</evidence>
<sequence length="184" mass="21078">MVLMPKILTVELTPEQQAEVRRRLARRDLSRNERRRLECIRLLSRGLTVPQVADLLECNPVTVREAVHRFADGGCDALADAPRPGRPSSFTDEHLKALGALLDASAEEGVTWTAPELCDWLEKDRGVHVSAAWLTELLHREGFRWKRTRDSLRHKADPVLQQVARDQLEDLRTYGWRPTRARTT</sequence>
<evidence type="ECO:0000313" key="2">
    <source>
        <dbReference type="Proteomes" id="UP000238413"/>
    </source>
</evidence>
<reference evidence="1 2" key="1">
    <citation type="submission" date="2018-02" db="EMBL/GenBank/DDBJ databases">
        <title>Complete genome sequence of Streptomyces dengpaensis, the producer of angucyclines.</title>
        <authorList>
            <person name="Yumei L."/>
        </authorList>
    </citation>
    <scope>NUCLEOTIDE SEQUENCE [LARGE SCALE GENOMIC DNA]</scope>
    <source>
        <strain evidence="1 2">XZHG99</strain>
    </source>
</reference>
<proteinExistence type="predicted"/>
<dbReference type="EMBL" id="CP026652">
    <property type="protein sequence ID" value="AVH60849.1"/>
    <property type="molecule type" value="Genomic_DNA"/>
</dbReference>
<accession>A0ABN5ICY5</accession>
<dbReference type="InterPro" id="IPR009057">
    <property type="entry name" value="Homeodomain-like_sf"/>
</dbReference>
<dbReference type="Proteomes" id="UP000238413">
    <property type="component" value="Chromosome"/>
</dbReference>
<gene>
    <name evidence="1" type="ORF">C4B68_39660</name>
</gene>
<organism evidence="1 2">
    <name type="scientific">Streptomyces dengpaensis</name>
    <dbReference type="NCBI Taxonomy" id="2049881"/>
    <lineage>
        <taxon>Bacteria</taxon>
        <taxon>Bacillati</taxon>
        <taxon>Actinomycetota</taxon>
        <taxon>Actinomycetes</taxon>
        <taxon>Kitasatosporales</taxon>
        <taxon>Streptomycetaceae</taxon>
        <taxon>Streptomyces</taxon>
    </lineage>
</organism>
<keyword evidence="2" id="KW-1185">Reference proteome</keyword>
<dbReference type="Pfam" id="PF13565">
    <property type="entry name" value="HTH_32"/>
    <property type="match status" value="1"/>
</dbReference>
<protein>
    <recommendedName>
        <fullName evidence="3">Helix-turn-helix domain-containing protein</fullName>
    </recommendedName>
</protein>
<dbReference type="SUPFAM" id="SSF46689">
    <property type="entry name" value="Homeodomain-like"/>
    <property type="match status" value="1"/>
</dbReference>